<dbReference type="Gene3D" id="1.10.150.280">
    <property type="entry name" value="AF1531-like domain"/>
    <property type="match status" value="2"/>
</dbReference>
<sequence length="295" mass="34020">MALKKSHFKFNKQERSGIFFLLLLIVLVQILFCLYTQFKVDRNDPLILNDEVQSKIDSLKERQAQKDSIIIYPFNPNFITDYKGYTLGMSLDEIERLHEFREQGKFVNSEEEFQQVTGVSDSLLNKISKSFKFPEWTQKVKISGSRNRVPISSPKNELKSVSILDINRVTAEELKSINGIGDKLSERIVKFRDRLGGFLINDQLNDVYGLDPEVAQRVLQRYKVLKAPQIQKIDLETATVAELAKLVYIPRSVAENIVAYRELNGGIDSFDELLQIENFPADRIDRIPLYLSLKK</sequence>
<keyword evidence="2" id="KW-1185">Reference proteome</keyword>
<dbReference type="Pfam" id="PF12836">
    <property type="entry name" value="HHH_3"/>
    <property type="match status" value="2"/>
</dbReference>
<dbReference type="GO" id="GO:0015628">
    <property type="term" value="P:protein secretion by the type II secretion system"/>
    <property type="evidence" value="ECO:0007669"/>
    <property type="project" value="TreeGrafter"/>
</dbReference>
<dbReference type="GO" id="GO:0015627">
    <property type="term" value="C:type II protein secretion system complex"/>
    <property type="evidence" value="ECO:0007669"/>
    <property type="project" value="TreeGrafter"/>
</dbReference>
<proteinExistence type="predicted"/>
<dbReference type="RefSeq" id="WP_094997904.1">
    <property type="nucleotide sequence ID" value="NZ_BMJL01000004.1"/>
</dbReference>
<dbReference type="InterPro" id="IPR051675">
    <property type="entry name" value="Endo/Exo/Phosphatase_dom_1"/>
</dbReference>
<dbReference type="Proteomes" id="UP000215244">
    <property type="component" value="Chromosome"/>
</dbReference>
<dbReference type="OrthoDB" id="981124at2"/>
<name>A0A223V792_9FLAO</name>
<dbReference type="KEGG" id="marb:CJ263_14305"/>
<dbReference type="PANTHER" id="PTHR21180">
    <property type="entry name" value="ENDONUCLEASE/EXONUCLEASE/PHOSPHATASE FAMILY DOMAIN-CONTAINING PROTEIN 1"/>
    <property type="match status" value="1"/>
</dbReference>
<accession>A0A223V792</accession>
<gene>
    <name evidence="1" type="ORF">CJ263_14305</name>
</gene>
<dbReference type="SUPFAM" id="SSF47781">
    <property type="entry name" value="RuvA domain 2-like"/>
    <property type="match status" value="2"/>
</dbReference>
<protein>
    <submittedName>
        <fullName evidence="1">Uncharacterized protein</fullName>
    </submittedName>
</protein>
<dbReference type="InterPro" id="IPR010994">
    <property type="entry name" value="RuvA_2-like"/>
</dbReference>
<dbReference type="EMBL" id="CP022957">
    <property type="protein sequence ID" value="ASV31293.1"/>
    <property type="molecule type" value="Genomic_DNA"/>
</dbReference>
<evidence type="ECO:0000313" key="1">
    <source>
        <dbReference type="EMBL" id="ASV31293.1"/>
    </source>
</evidence>
<reference evidence="1 2" key="1">
    <citation type="submission" date="2017-08" db="EMBL/GenBank/DDBJ databases">
        <title>The complete genome sequence of Maribacter sp. B1, isolated from deep-sea sediment.</title>
        <authorList>
            <person name="Wu Y.-H."/>
            <person name="Cheng H."/>
            <person name="Xu X.-W."/>
        </authorList>
    </citation>
    <scope>NUCLEOTIDE SEQUENCE [LARGE SCALE GENOMIC DNA]</scope>
    <source>
        <strain evidence="1 2">B1</strain>
    </source>
</reference>
<evidence type="ECO:0000313" key="2">
    <source>
        <dbReference type="Proteomes" id="UP000215244"/>
    </source>
</evidence>
<organism evidence="1 2">
    <name type="scientific">Maribacter cobaltidurans</name>
    <dbReference type="NCBI Taxonomy" id="1178778"/>
    <lineage>
        <taxon>Bacteria</taxon>
        <taxon>Pseudomonadati</taxon>
        <taxon>Bacteroidota</taxon>
        <taxon>Flavobacteriia</taxon>
        <taxon>Flavobacteriales</taxon>
        <taxon>Flavobacteriaceae</taxon>
        <taxon>Maribacter</taxon>
    </lineage>
</organism>
<dbReference type="AlphaFoldDB" id="A0A223V792"/>
<dbReference type="PANTHER" id="PTHR21180:SF32">
    <property type="entry name" value="ENDONUCLEASE_EXONUCLEASE_PHOSPHATASE FAMILY DOMAIN-CONTAINING PROTEIN 1"/>
    <property type="match status" value="1"/>
</dbReference>